<dbReference type="GO" id="GO:0045892">
    <property type="term" value="P:negative regulation of DNA-templated transcription"/>
    <property type="evidence" value="ECO:0007669"/>
    <property type="project" value="TreeGrafter"/>
</dbReference>
<dbReference type="PANTHER" id="PTHR38039:SF1">
    <property type="entry name" value="TOXIN YOEB"/>
    <property type="match status" value="1"/>
</dbReference>
<dbReference type="PANTHER" id="PTHR38039">
    <property type="entry name" value="TOXIN YOEB"/>
    <property type="match status" value="1"/>
</dbReference>
<evidence type="ECO:0000256" key="1">
    <source>
        <dbReference type="ARBA" id="ARBA00008172"/>
    </source>
</evidence>
<reference evidence="7 8" key="1">
    <citation type="submission" date="2019-07" db="EMBL/GenBank/DDBJ databases">
        <title>Complete Genome Sequence of Leptotrichia hofstadii Strain JCM16775.</title>
        <authorList>
            <person name="Watanabe S."/>
            <person name="Cui L."/>
        </authorList>
    </citation>
    <scope>NUCLEOTIDE SEQUENCE [LARGE SCALE GENOMIC DNA]</scope>
    <source>
        <strain evidence="7 8">JCM16775</strain>
    </source>
</reference>
<dbReference type="InterPro" id="IPR009614">
    <property type="entry name" value="YoeB_toxin"/>
</dbReference>
<evidence type="ECO:0000313" key="8">
    <source>
        <dbReference type="Proteomes" id="UP000321892"/>
    </source>
</evidence>
<dbReference type="AlphaFoldDB" id="A0A510JK65"/>
<protein>
    <recommendedName>
        <fullName evidence="6">Putative mRNA interferase YoeB</fullName>
    </recommendedName>
</protein>
<dbReference type="EMBL" id="AP019823">
    <property type="protein sequence ID" value="BBM39684.1"/>
    <property type="molecule type" value="Genomic_DNA"/>
</dbReference>
<dbReference type="SUPFAM" id="SSF143011">
    <property type="entry name" value="RelE-like"/>
    <property type="match status" value="1"/>
</dbReference>
<proteinExistence type="inferred from homology"/>
<keyword evidence="3" id="KW-0540">Nuclease</keyword>
<evidence type="ECO:0000256" key="4">
    <source>
        <dbReference type="ARBA" id="ARBA00022759"/>
    </source>
</evidence>
<keyword evidence="5" id="KW-0378">Hydrolase</keyword>
<evidence type="ECO:0000256" key="3">
    <source>
        <dbReference type="ARBA" id="ARBA00022722"/>
    </source>
</evidence>
<dbReference type="RefSeq" id="WP_021743468.1">
    <property type="nucleotide sequence ID" value="NZ_AP019823.1"/>
</dbReference>
<evidence type="ECO:0000256" key="2">
    <source>
        <dbReference type="ARBA" id="ARBA00022649"/>
    </source>
</evidence>
<comment type="similarity">
    <text evidence="1">Belongs to the YoeB family.</text>
</comment>
<gene>
    <name evidence="7" type="ORF">JCM16775_2421</name>
</gene>
<sequence>MVKRWSDEAWEDFLFWQKNDKKVFKKILELIKDIDRNGYAGIGKPEGLKHELSGYWSRRINEGNRIVYKIENGEIWFLQCGSHYKKK</sequence>
<evidence type="ECO:0000313" key="7">
    <source>
        <dbReference type="EMBL" id="BBM39684.1"/>
    </source>
</evidence>
<dbReference type="Gene3D" id="3.30.2310.20">
    <property type="entry name" value="RelE-like"/>
    <property type="match status" value="1"/>
</dbReference>
<keyword evidence="8" id="KW-1185">Reference proteome</keyword>
<dbReference type="GO" id="GO:0016787">
    <property type="term" value="F:hydrolase activity"/>
    <property type="evidence" value="ECO:0007669"/>
    <property type="project" value="UniProtKB-KW"/>
</dbReference>
<dbReference type="OrthoDB" id="9801102at2"/>
<keyword evidence="4" id="KW-0255">Endonuclease</keyword>
<dbReference type="NCBIfam" id="TIGR02116">
    <property type="entry name" value="toxin_Txe_YoeB"/>
    <property type="match status" value="1"/>
</dbReference>
<evidence type="ECO:0000256" key="5">
    <source>
        <dbReference type="ARBA" id="ARBA00022801"/>
    </source>
</evidence>
<dbReference type="Pfam" id="PF06769">
    <property type="entry name" value="YoeB_toxin"/>
    <property type="match status" value="1"/>
</dbReference>
<dbReference type="GO" id="GO:0004519">
    <property type="term" value="F:endonuclease activity"/>
    <property type="evidence" value="ECO:0007669"/>
    <property type="project" value="UniProtKB-KW"/>
</dbReference>
<accession>A0A510JK65</accession>
<keyword evidence="2" id="KW-1277">Toxin-antitoxin system</keyword>
<organism evidence="7 8">
    <name type="scientific">Leptotrichia hofstadii</name>
    <dbReference type="NCBI Taxonomy" id="157688"/>
    <lineage>
        <taxon>Bacteria</taxon>
        <taxon>Fusobacteriati</taxon>
        <taxon>Fusobacteriota</taxon>
        <taxon>Fusobacteriia</taxon>
        <taxon>Fusobacteriales</taxon>
        <taxon>Leptotrichiaceae</taxon>
        <taxon>Leptotrichia</taxon>
    </lineage>
</organism>
<dbReference type="Proteomes" id="UP000321892">
    <property type="component" value="Chromosome"/>
</dbReference>
<dbReference type="GO" id="GO:0006401">
    <property type="term" value="P:RNA catabolic process"/>
    <property type="evidence" value="ECO:0007669"/>
    <property type="project" value="InterPro"/>
</dbReference>
<dbReference type="InterPro" id="IPR035093">
    <property type="entry name" value="RelE/ParE_toxin_dom_sf"/>
</dbReference>
<evidence type="ECO:0000256" key="6">
    <source>
        <dbReference type="ARBA" id="ARBA00030388"/>
    </source>
</evidence>
<name>A0A510JK65_9FUSO</name>
<dbReference type="KEGG" id="lhf:JCM16775_2421"/>